<accession>A0ABU3Z4F4</accession>
<dbReference type="Gene3D" id="3.40.50.300">
    <property type="entry name" value="P-loop containing nucleotide triphosphate hydrolases"/>
    <property type="match status" value="3"/>
</dbReference>
<dbReference type="Pfam" id="PF13361">
    <property type="entry name" value="UvrD_C"/>
    <property type="match status" value="1"/>
</dbReference>
<evidence type="ECO:0000313" key="12">
    <source>
        <dbReference type="EMBL" id="MDV4343695.1"/>
    </source>
</evidence>
<proteinExistence type="inferred from homology"/>
<dbReference type="Proteomes" id="UP001273768">
    <property type="component" value="Unassembled WGS sequence"/>
</dbReference>
<name>A0ABU3Z4F4_9EURY</name>
<evidence type="ECO:0000256" key="10">
    <source>
        <dbReference type="PROSITE-ProRule" id="PRU00560"/>
    </source>
</evidence>
<dbReference type="PANTHER" id="PTHR11070:SF63">
    <property type="entry name" value="DNA HELICASE IV"/>
    <property type="match status" value="1"/>
</dbReference>
<evidence type="ECO:0000256" key="4">
    <source>
        <dbReference type="ARBA" id="ARBA00022806"/>
    </source>
</evidence>
<comment type="similarity">
    <text evidence="1">Belongs to the helicase family. UvrD subfamily.</text>
</comment>
<dbReference type="Gene3D" id="1.10.10.160">
    <property type="match status" value="1"/>
</dbReference>
<evidence type="ECO:0000256" key="9">
    <source>
        <dbReference type="ARBA" id="ARBA00048988"/>
    </source>
</evidence>
<sequence>MALFLLCPNLGWIQGQFNFTEDSLRYHECLSRIEEIERQVRAFNAQFVERLLQDSEHRVDRIIQEAGSLLAQIKARDTYLTYVMLSEYEETVSEQLQICDQILTWSDIFPDAFVRKAEAARLRVMEIQRYIREFNDHFVERRLREYDYLFRKAPFPLDHNQRCAVIIDDKHNLIVAGAGSGKTEVLITRIAYLLDRKPDTIHPDRILALAYQNKAASEMRYRLYERFGAEVKIKTFHALGKEIVEKAYLDANRAVPRLQFSGDNPEHGYRWFIATLYVKGLESEDFQRLVTRYMEYYDDAEVLQNEVDFEERKDFYEYMRGLTYTALNGVVVKSEAERSILNFLLTHAINGEEISVEYETPAEWMQYVNENGGISIPKPDFYLPQYQLYIEHWAVDENGRVPDWFEGEDPSAAYQKGMTLKKERFASQDEYGLVETCHWELRNTPVEEVLSKKLLQALHDRNPGTSFEITPLPYPNIYDKVWKECRDSIDSLRGQIADFITIAKTYNLTPDEIEQRLQDEPWSSRQLAFARVALKIYKDYEQYLRSNDFIDFSDMINLAVRALHDNDGLYRDTFDHILVDEYQDISAQRYKLIKVLMDKNPACKLFCVGDDWQSIMGFAGSNVDYFVRFSDYFAHPQRTDLTVNYRSCASIVKTGAAIICHNGDVQLKKETVAFDQSETVAVWVIAVREQNAYRYYRQVAHHCVDYIESLLNDGYLPGEIMVLSRILNRPLLRDEILRYARSKGVPISTETQKFNSVPFMSVHRSKGLQARVVIILSVDEGLYGFPCELQNPDIYDPAVNGRRKDREEEERRLFYVAVTRGKETVVLYTQESSMSKFIKEISEHVQMVKLRP</sequence>
<dbReference type="Pfam" id="PF00580">
    <property type="entry name" value="UvrD-helicase"/>
    <property type="match status" value="1"/>
</dbReference>
<dbReference type="InterPro" id="IPR013986">
    <property type="entry name" value="DExx_box_DNA_helicase_dom_sf"/>
</dbReference>
<evidence type="ECO:0000259" key="11">
    <source>
        <dbReference type="PROSITE" id="PS51198"/>
    </source>
</evidence>
<feature type="domain" description="UvrD-like helicase ATP-binding" evidence="11">
    <location>
        <begin position="155"/>
        <end position="648"/>
    </location>
</feature>
<dbReference type="InterPro" id="IPR014016">
    <property type="entry name" value="UvrD-like_ATP-bd"/>
</dbReference>
<keyword evidence="5 10" id="KW-0067">ATP-binding</keyword>
<dbReference type="EMBL" id="JABFFQ010000009">
    <property type="protein sequence ID" value="MDV4343695.1"/>
    <property type="molecule type" value="Genomic_DNA"/>
</dbReference>
<dbReference type="RefSeq" id="WP_317296876.1">
    <property type="nucleotide sequence ID" value="NZ_JABFFQ010000009.1"/>
</dbReference>
<keyword evidence="2 10" id="KW-0547">Nucleotide-binding</keyword>
<protein>
    <recommendedName>
        <fullName evidence="8">DNA 3'-5' helicase</fullName>
        <ecNumber evidence="8">5.6.2.4</ecNumber>
    </recommendedName>
</protein>
<evidence type="ECO:0000256" key="6">
    <source>
        <dbReference type="ARBA" id="ARBA00023235"/>
    </source>
</evidence>
<keyword evidence="13" id="KW-1185">Reference proteome</keyword>
<dbReference type="EC" id="5.6.2.4" evidence="8"/>
<gene>
    <name evidence="12" type="ORF">HL657_11070</name>
</gene>
<evidence type="ECO:0000256" key="8">
    <source>
        <dbReference type="ARBA" id="ARBA00034808"/>
    </source>
</evidence>
<evidence type="ECO:0000256" key="3">
    <source>
        <dbReference type="ARBA" id="ARBA00022801"/>
    </source>
</evidence>
<dbReference type="InterPro" id="IPR000212">
    <property type="entry name" value="DNA_helicase_UvrD/REP"/>
</dbReference>
<feature type="binding site" evidence="10">
    <location>
        <begin position="176"/>
        <end position="183"/>
    </location>
    <ligand>
        <name>ATP</name>
        <dbReference type="ChEBI" id="CHEBI:30616"/>
    </ligand>
</feature>
<evidence type="ECO:0000256" key="5">
    <source>
        <dbReference type="ARBA" id="ARBA00022840"/>
    </source>
</evidence>
<evidence type="ECO:0000313" key="13">
    <source>
        <dbReference type="Proteomes" id="UP001273768"/>
    </source>
</evidence>
<evidence type="ECO:0000256" key="2">
    <source>
        <dbReference type="ARBA" id="ARBA00022741"/>
    </source>
</evidence>
<keyword evidence="4 10" id="KW-0347">Helicase</keyword>
<comment type="catalytic activity">
    <reaction evidence="7">
        <text>Couples ATP hydrolysis with the unwinding of duplex DNA by translocating in the 3'-5' direction.</text>
        <dbReference type="EC" id="5.6.2.4"/>
    </reaction>
</comment>
<evidence type="ECO:0000256" key="7">
    <source>
        <dbReference type="ARBA" id="ARBA00034617"/>
    </source>
</evidence>
<keyword evidence="6" id="KW-0413">Isomerase</keyword>
<dbReference type="InterPro" id="IPR027417">
    <property type="entry name" value="P-loop_NTPase"/>
</dbReference>
<dbReference type="InterPro" id="IPR014017">
    <property type="entry name" value="DNA_helicase_UvrD-like_C"/>
</dbReference>
<comment type="catalytic activity">
    <reaction evidence="9">
        <text>ATP + H2O = ADP + phosphate + H(+)</text>
        <dbReference type="Rhea" id="RHEA:13065"/>
        <dbReference type="ChEBI" id="CHEBI:15377"/>
        <dbReference type="ChEBI" id="CHEBI:15378"/>
        <dbReference type="ChEBI" id="CHEBI:30616"/>
        <dbReference type="ChEBI" id="CHEBI:43474"/>
        <dbReference type="ChEBI" id="CHEBI:456216"/>
        <dbReference type="EC" id="5.6.2.4"/>
    </reaction>
</comment>
<keyword evidence="3 10" id="KW-0378">Hydrolase</keyword>
<comment type="caution">
    <text evidence="12">The sequence shown here is derived from an EMBL/GenBank/DDBJ whole genome shotgun (WGS) entry which is preliminary data.</text>
</comment>
<reference evidence="12 13" key="1">
    <citation type="submission" date="2020-05" db="EMBL/GenBank/DDBJ databases">
        <title>Isolation and characterization of methanoarchaea from a cold seep at offshore SW Taiwan.</title>
        <authorList>
            <person name="Chen Y.-W."/>
            <person name="Chen S.-C."/>
            <person name="Lai M.-C."/>
        </authorList>
    </citation>
    <scope>NUCLEOTIDE SEQUENCE [LARGE SCALE GENOMIC DNA]</scope>
    <source>
        <strain evidence="12 13">YWC-01</strain>
    </source>
</reference>
<dbReference type="PANTHER" id="PTHR11070">
    <property type="entry name" value="UVRD / RECB / PCRA DNA HELICASE FAMILY MEMBER"/>
    <property type="match status" value="1"/>
</dbReference>
<dbReference type="PROSITE" id="PS51198">
    <property type="entry name" value="UVRD_HELICASE_ATP_BIND"/>
    <property type="match status" value="1"/>
</dbReference>
<dbReference type="SUPFAM" id="SSF52540">
    <property type="entry name" value="P-loop containing nucleoside triphosphate hydrolases"/>
    <property type="match status" value="1"/>
</dbReference>
<evidence type="ECO:0000256" key="1">
    <source>
        <dbReference type="ARBA" id="ARBA00009922"/>
    </source>
</evidence>
<organism evidence="12 13">
    <name type="scientific">Methanoculleus nereidis</name>
    <dbReference type="NCBI Taxonomy" id="2735141"/>
    <lineage>
        <taxon>Archaea</taxon>
        <taxon>Methanobacteriati</taxon>
        <taxon>Methanobacteriota</taxon>
        <taxon>Stenosarchaea group</taxon>
        <taxon>Methanomicrobia</taxon>
        <taxon>Methanomicrobiales</taxon>
        <taxon>Methanomicrobiaceae</taxon>
        <taxon>Methanoculleus</taxon>
    </lineage>
</organism>